<organism evidence="2 3">
    <name type="scientific">Corynebacterium uropygiale</name>
    <dbReference type="NCBI Taxonomy" id="1775911"/>
    <lineage>
        <taxon>Bacteria</taxon>
        <taxon>Bacillati</taxon>
        <taxon>Actinomycetota</taxon>
        <taxon>Actinomycetes</taxon>
        <taxon>Mycobacteriales</taxon>
        <taxon>Corynebacteriaceae</taxon>
        <taxon>Corynebacterium</taxon>
    </lineage>
</organism>
<protein>
    <submittedName>
        <fullName evidence="2">Glutamine amidotransferase</fullName>
    </submittedName>
</protein>
<dbReference type="Proteomes" id="UP001139336">
    <property type="component" value="Unassembled WGS sequence"/>
</dbReference>
<keyword evidence="3" id="KW-1185">Reference proteome</keyword>
<dbReference type="InterPro" id="IPR017926">
    <property type="entry name" value="GATASE"/>
</dbReference>
<dbReference type="InterPro" id="IPR029062">
    <property type="entry name" value="Class_I_gatase-like"/>
</dbReference>
<name>A0A9X1QQL0_9CORY</name>
<keyword evidence="2" id="KW-0315">Glutamine amidotransferase</keyword>
<sequence>MFSLALVSARQDPAACASEFQDVQRTTGLRPSDIDHRIIDSTTVTLGDMRGVDGVIVGGSSLNVTDDVHSPYQQHVHRELAQLLELDVPTLFICFGNTYLADITGGTVDRCHPEPAGSTTVELTDAGRTDPLTQHLPDSFHAFTGHKEAVSAVGQGVRVLASGPTCPVQLVRANRSTWASQFHPDLDYEGMAARMSFNLTGGYFSPEDYEGIVARLAAVETAAANSIMRRFVEICRAWPLGGSELEAERHAERSRVGAH</sequence>
<evidence type="ECO:0000259" key="1">
    <source>
        <dbReference type="Pfam" id="PF00117"/>
    </source>
</evidence>
<gene>
    <name evidence="2" type="ORF">L1O03_05415</name>
</gene>
<accession>A0A9X1QQL0</accession>
<dbReference type="Pfam" id="PF00117">
    <property type="entry name" value="GATase"/>
    <property type="match status" value="1"/>
</dbReference>
<feature type="domain" description="Glutamine amidotransferase" evidence="1">
    <location>
        <begin position="49"/>
        <end position="198"/>
    </location>
</feature>
<dbReference type="AlphaFoldDB" id="A0A9X1QQL0"/>
<dbReference type="SUPFAM" id="SSF52317">
    <property type="entry name" value="Class I glutamine amidotransferase-like"/>
    <property type="match status" value="1"/>
</dbReference>
<dbReference type="PANTHER" id="PTHR42695">
    <property type="entry name" value="GLUTAMINE AMIDOTRANSFERASE YLR126C-RELATED"/>
    <property type="match status" value="1"/>
</dbReference>
<dbReference type="InterPro" id="IPR044992">
    <property type="entry name" value="ChyE-like"/>
</dbReference>
<dbReference type="CDD" id="cd01741">
    <property type="entry name" value="GATase1_1"/>
    <property type="match status" value="1"/>
</dbReference>
<dbReference type="RefSeq" id="WP_236118404.1">
    <property type="nucleotide sequence ID" value="NZ_JAKGSI010000002.1"/>
</dbReference>
<dbReference type="GO" id="GO:0005829">
    <property type="term" value="C:cytosol"/>
    <property type="evidence" value="ECO:0007669"/>
    <property type="project" value="TreeGrafter"/>
</dbReference>
<reference evidence="2" key="1">
    <citation type="submission" date="2022-01" db="EMBL/GenBank/DDBJ databases">
        <title>Corynebacterium sp. nov isolated from isolated from the feces of the greater white-fronted geese (Anser albifrons) at Poyang Lake, PR China.</title>
        <authorList>
            <person name="Liu Q."/>
        </authorList>
    </citation>
    <scope>NUCLEOTIDE SEQUENCE</scope>
    <source>
        <strain evidence="2">JCM 32435</strain>
    </source>
</reference>
<dbReference type="PANTHER" id="PTHR42695:SF5">
    <property type="entry name" value="GLUTAMINE AMIDOTRANSFERASE YLR126C-RELATED"/>
    <property type="match status" value="1"/>
</dbReference>
<dbReference type="NCBIfam" id="NF005743">
    <property type="entry name" value="PRK07567.1"/>
    <property type="match status" value="1"/>
</dbReference>
<evidence type="ECO:0000313" key="3">
    <source>
        <dbReference type="Proteomes" id="UP001139336"/>
    </source>
</evidence>
<dbReference type="PROSITE" id="PS51273">
    <property type="entry name" value="GATASE_TYPE_1"/>
    <property type="match status" value="1"/>
</dbReference>
<dbReference type="EMBL" id="JAKGSI010000002">
    <property type="protein sequence ID" value="MCF4006617.1"/>
    <property type="molecule type" value="Genomic_DNA"/>
</dbReference>
<dbReference type="Gene3D" id="3.40.50.880">
    <property type="match status" value="1"/>
</dbReference>
<proteinExistence type="predicted"/>
<comment type="caution">
    <text evidence="2">The sequence shown here is derived from an EMBL/GenBank/DDBJ whole genome shotgun (WGS) entry which is preliminary data.</text>
</comment>
<evidence type="ECO:0000313" key="2">
    <source>
        <dbReference type="EMBL" id="MCF4006617.1"/>
    </source>
</evidence>